<protein>
    <recommendedName>
        <fullName evidence="4">O-Antigen ligase</fullName>
    </recommendedName>
</protein>
<gene>
    <name evidence="2" type="ORF">A6F68_00899</name>
</gene>
<proteinExistence type="predicted"/>
<keyword evidence="1" id="KW-1133">Transmembrane helix</keyword>
<feature type="transmembrane region" description="Helical" evidence="1">
    <location>
        <begin position="79"/>
        <end position="98"/>
    </location>
</feature>
<evidence type="ECO:0000313" key="3">
    <source>
        <dbReference type="Proteomes" id="UP000092932"/>
    </source>
</evidence>
<dbReference type="KEGG" id="ado:A6F68_00899"/>
<dbReference type="PANTHER" id="PTHR37422:SF13">
    <property type="entry name" value="LIPOPOLYSACCHARIDE BIOSYNTHESIS PROTEIN PA4999-RELATED"/>
    <property type="match status" value="1"/>
</dbReference>
<feature type="transmembrane region" description="Helical" evidence="1">
    <location>
        <begin position="136"/>
        <end position="153"/>
    </location>
</feature>
<keyword evidence="1" id="KW-0472">Membrane</keyword>
<feature type="transmembrane region" description="Helical" evidence="1">
    <location>
        <begin position="104"/>
        <end position="124"/>
    </location>
</feature>
<organism evidence="2 3">
    <name type="scientific">Tsuneonella dongtanensis</name>
    <dbReference type="NCBI Taxonomy" id="692370"/>
    <lineage>
        <taxon>Bacteria</taxon>
        <taxon>Pseudomonadati</taxon>
        <taxon>Pseudomonadota</taxon>
        <taxon>Alphaproteobacteria</taxon>
        <taxon>Sphingomonadales</taxon>
        <taxon>Erythrobacteraceae</taxon>
        <taxon>Tsuneonella</taxon>
    </lineage>
</organism>
<accession>A0A1B2ABJ3</accession>
<dbReference type="AlphaFoldDB" id="A0A1B2ABJ3"/>
<evidence type="ECO:0000256" key="1">
    <source>
        <dbReference type="SAM" id="Phobius"/>
    </source>
</evidence>
<feature type="transmembrane region" description="Helical" evidence="1">
    <location>
        <begin position="405"/>
        <end position="422"/>
    </location>
</feature>
<feature type="transmembrane region" description="Helical" evidence="1">
    <location>
        <begin position="198"/>
        <end position="217"/>
    </location>
</feature>
<feature type="transmembrane region" description="Helical" evidence="1">
    <location>
        <begin position="340"/>
        <end position="368"/>
    </location>
</feature>
<sequence length="427" mass="46263">MQQNRTVIAGAGPMTVRSAPQAVSTLPIILMAGLFYLLLLPDQLNPRISGILLPPYRVYLMLTAVFLVVSGVRERFRPAWPDFLIAFCAAWIFLASYVTSAALGTAMIMAGAHLVDIALAYFLARSSINSPRDLRLFLVFIAPAVGIASFFVVQESITGVRIAKPLAAAISGVPFGAREEERLGLMRGMGTFNHPIHAGLFLASFLPLYLMASIRGWPAKLGVAASIGAFFSLSSAALLGLLFGGALRFYDWLTVRVANATWSLFLIVSAAVVFVIEMLSNTGTYGLLVRYASLQTASAYNRILIWGFGTANVAENPWFGIGYGTWERPWWMHSGSFDHFWLLMALRFGIPASLALTAATVAGVWMVARRSRTMPPMDALLLRGVAISLAVFALGAISVSLWLSLLVWFFMLLGIAVGLATARSANQ</sequence>
<feature type="transmembrane region" description="Helical" evidence="1">
    <location>
        <begin position="223"/>
        <end position="250"/>
    </location>
</feature>
<dbReference type="STRING" id="692370.A6F68_00899"/>
<name>A0A1B2ABJ3_9SPHN</name>
<dbReference type="EMBL" id="CP016591">
    <property type="protein sequence ID" value="ANY19425.1"/>
    <property type="molecule type" value="Genomic_DNA"/>
</dbReference>
<feature type="transmembrane region" description="Helical" evidence="1">
    <location>
        <begin position="51"/>
        <end position="72"/>
    </location>
</feature>
<feature type="transmembrane region" description="Helical" evidence="1">
    <location>
        <begin position="262"/>
        <end position="280"/>
    </location>
</feature>
<evidence type="ECO:0008006" key="4">
    <source>
        <dbReference type="Google" id="ProtNLM"/>
    </source>
</evidence>
<keyword evidence="3" id="KW-1185">Reference proteome</keyword>
<dbReference type="InterPro" id="IPR051533">
    <property type="entry name" value="WaaL-like"/>
</dbReference>
<dbReference type="RefSeq" id="WP_067676826.1">
    <property type="nucleotide sequence ID" value="NZ_CP016591.1"/>
</dbReference>
<keyword evidence="1" id="KW-0812">Transmembrane</keyword>
<feature type="transmembrane region" description="Helical" evidence="1">
    <location>
        <begin position="380"/>
        <end position="399"/>
    </location>
</feature>
<reference evidence="2 3" key="1">
    <citation type="submission" date="2016-07" db="EMBL/GenBank/DDBJ databases">
        <title>Complete genome sequence of Altererythrobacter dongtanensis KCTC 22672, a type strain with esterase isolated from tidal flat.</title>
        <authorList>
            <person name="Cheng H."/>
            <person name="Wu Y.-H."/>
            <person name="Zhou P."/>
            <person name="Huo Y.-Y."/>
            <person name="Wang C.-S."/>
            <person name="Xu X.-W."/>
        </authorList>
    </citation>
    <scope>NUCLEOTIDE SEQUENCE [LARGE SCALE GENOMIC DNA]</scope>
    <source>
        <strain evidence="2 3">KCTC 22672</strain>
    </source>
</reference>
<dbReference type="Proteomes" id="UP000092932">
    <property type="component" value="Chromosome"/>
</dbReference>
<feature type="transmembrane region" description="Helical" evidence="1">
    <location>
        <begin position="21"/>
        <end position="39"/>
    </location>
</feature>
<evidence type="ECO:0000313" key="2">
    <source>
        <dbReference type="EMBL" id="ANY19425.1"/>
    </source>
</evidence>
<dbReference type="PANTHER" id="PTHR37422">
    <property type="entry name" value="TEICHURONIC ACID BIOSYNTHESIS PROTEIN TUAE"/>
    <property type="match status" value="1"/>
</dbReference>
<dbReference type="PATRIC" id="fig|692370.5.peg.916"/>